<feature type="domain" description="Recombinase" evidence="3">
    <location>
        <begin position="187"/>
        <end position="298"/>
    </location>
</feature>
<dbReference type="InterPro" id="IPR011109">
    <property type="entry name" value="DNA_bind_recombinase_dom"/>
</dbReference>
<dbReference type="InterPro" id="IPR050639">
    <property type="entry name" value="SSR_resolvase"/>
</dbReference>
<reference evidence="5" key="1">
    <citation type="submission" date="2023-07" db="EMBL/GenBank/DDBJ databases">
        <title>Genomic Encyclopedia of Type Strains, Phase IV (KMG-IV): sequencing the most valuable type-strain genomes for metagenomic binning, comparative biology and taxonomic classification.</title>
        <authorList>
            <person name="Goeker M."/>
        </authorList>
    </citation>
    <scope>NUCLEOTIDE SEQUENCE</scope>
    <source>
        <strain evidence="5">DSM 24202</strain>
    </source>
</reference>
<keyword evidence="2" id="KW-0233">DNA recombination</keyword>
<dbReference type="PANTHER" id="PTHR30461:SF2">
    <property type="entry name" value="SERINE RECOMBINASE PINE-RELATED"/>
    <property type="match status" value="1"/>
</dbReference>
<organism evidence="5 6">
    <name type="scientific">Oligosphaera ethanolica</name>
    <dbReference type="NCBI Taxonomy" id="760260"/>
    <lineage>
        <taxon>Bacteria</taxon>
        <taxon>Pseudomonadati</taxon>
        <taxon>Lentisphaerota</taxon>
        <taxon>Oligosphaeria</taxon>
        <taxon>Oligosphaerales</taxon>
        <taxon>Oligosphaeraceae</taxon>
        <taxon>Oligosphaera</taxon>
    </lineage>
</organism>
<comment type="caution">
    <text evidence="5">The sequence shown here is derived from an EMBL/GenBank/DDBJ whole genome shotgun (WGS) entry which is preliminary data.</text>
</comment>
<dbReference type="GO" id="GO:0003677">
    <property type="term" value="F:DNA binding"/>
    <property type="evidence" value="ECO:0007669"/>
    <property type="project" value="InterPro"/>
</dbReference>
<dbReference type="InterPro" id="IPR006119">
    <property type="entry name" value="Resolv_N"/>
</dbReference>
<dbReference type="GO" id="GO:0000150">
    <property type="term" value="F:DNA strand exchange activity"/>
    <property type="evidence" value="ECO:0007669"/>
    <property type="project" value="InterPro"/>
</dbReference>
<gene>
    <name evidence="4" type="ORF">J3R75_001473</name>
    <name evidence="5" type="ORF">J3R75_003400</name>
</gene>
<dbReference type="EMBL" id="JAUSVL010000001">
    <property type="protein sequence ID" value="MDQ0289366.1"/>
    <property type="molecule type" value="Genomic_DNA"/>
</dbReference>
<dbReference type="Proteomes" id="UP001238163">
    <property type="component" value="Unassembled WGS sequence"/>
</dbReference>
<sequence length="570" mass="65352">MSKVNAVIYARQSSGKEEESESIAMQIEKCMELARKRKIEVIATYNDANASGRLYPSGAESIADQDSVFQDWYRKNTAEKKYRPGLRQVLEQLSRIDYVIVYDTTRLYRPIQRSYLQNYVDNQLIANSVKLLTLKEGESNPSDFSDSLVTTIKSHVNDNQIKLTSEKSKAAMSKLKDDGYYATGPKMYGIRYLGGKDRAVEVIPECVEVIRFVFDQIILLKPYNQIVRQMNSRFAGRCAGKGFYDSSFRHIASQPFYCGYMYDTQGALIKAKQMQGKEIITYETWEKVQRIMSRRRAEPQRRKSLPHPFSHLLHCGYCGAKMIVGQDGNKEFYHCFRGANINTDANCRSARVTINLIRHSDEFVGLKASVAPLLALALYKEIEQHDVMRMKGHELEKLKTDLVACVSRLDAAASAYGAGELSLASFQKVEALLNGKILKTKKEIAQIENACASQNKVEERARQFLLKIDDLMADRLEDHVFEELLRGAVTRIDCFNDHLELKTVYGDFTLERFMKGKFRNFPRFTYKIIPVDGFKRDIRKTKINVTYVYGKHANKNLVVDLEVMKIYAQR</sequence>
<dbReference type="EMBL" id="JAUSVL010000001">
    <property type="protein sequence ID" value="MDQ0291293.1"/>
    <property type="molecule type" value="Genomic_DNA"/>
</dbReference>
<dbReference type="Pfam" id="PF07508">
    <property type="entry name" value="Recombinase"/>
    <property type="match status" value="1"/>
</dbReference>
<protein>
    <submittedName>
        <fullName evidence="5">DNA invertase Pin-like site-specific DNA recombinase</fullName>
    </submittedName>
</protein>
<dbReference type="Gene3D" id="3.40.50.1390">
    <property type="entry name" value="Resolvase, N-terminal catalytic domain"/>
    <property type="match status" value="1"/>
</dbReference>
<dbReference type="RefSeq" id="WP_307260786.1">
    <property type="nucleotide sequence ID" value="NZ_JAUSVL010000001.1"/>
</dbReference>
<keyword evidence="6" id="KW-1185">Reference proteome</keyword>
<dbReference type="PROSITE" id="PS51737">
    <property type="entry name" value="RECOMBINASE_DNA_BIND"/>
    <property type="match status" value="1"/>
</dbReference>
<keyword evidence="1" id="KW-0238">DNA-binding</keyword>
<dbReference type="Pfam" id="PF00239">
    <property type="entry name" value="Resolvase"/>
    <property type="match status" value="2"/>
</dbReference>
<dbReference type="SMART" id="SM00857">
    <property type="entry name" value="Resolvase"/>
    <property type="match status" value="1"/>
</dbReference>
<evidence type="ECO:0000313" key="6">
    <source>
        <dbReference type="Proteomes" id="UP001238163"/>
    </source>
</evidence>
<evidence type="ECO:0000313" key="5">
    <source>
        <dbReference type="EMBL" id="MDQ0291293.1"/>
    </source>
</evidence>
<evidence type="ECO:0000313" key="4">
    <source>
        <dbReference type="EMBL" id="MDQ0289366.1"/>
    </source>
</evidence>
<dbReference type="CDD" id="cd00338">
    <property type="entry name" value="Ser_Recombinase"/>
    <property type="match status" value="1"/>
</dbReference>
<accession>A0AAE3VJE8</accession>
<evidence type="ECO:0000259" key="3">
    <source>
        <dbReference type="PROSITE" id="PS51737"/>
    </source>
</evidence>
<dbReference type="InterPro" id="IPR036162">
    <property type="entry name" value="Resolvase-like_N_sf"/>
</dbReference>
<name>A0AAE3VJE8_9BACT</name>
<dbReference type="AlphaFoldDB" id="A0AAE3VJE8"/>
<dbReference type="SUPFAM" id="SSF53041">
    <property type="entry name" value="Resolvase-like"/>
    <property type="match status" value="1"/>
</dbReference>
<evidence type="ECO:0000256" key="1">
    <source>
        <dbReference type="ARBA" id="ARBA00023125"/>
    </source>
</evidence>
<proteinExistence type="predicted"/>
<evidence type="ECO:0000256" key="2">
    <source>
        <dbReference type="ARBA" id="ARBA00023172"/>
    </source>
</evidence>
<dbReference type="Gene3D" id="3.90.1750.20">
    <property type="entry name" value="Putative Large Serine Recombinase, Chain B, Domain 2"/>
    <property type="match status" value="1"/>
</dbReference>
<dbReference type="PANTHER" id="PTHR30461">
    <property type="entry name" value="DNA-INVERTASE FROM LAMBDOID PROPHAGE"/>
    <property type="match status" value="1"/>
</dbReference>
<dbReference type="InterPro" id="IPR038109">
    <property type="entry name" value="DNA_bind_recomb_sf"/>
</dbReference>